<proteinExistence type="predicted"/>
<sequence length="329" mass="36468">MLSTCPHLQDWSDPMPPPTSLGWLKGREEVKRGCLDSNKITPPVQPVAGTGRSREEAMGFSPPLAPPETEVLHRAKDIIQNQQKDLATLRQALEDEATVRRNLTADLERTRQTLLQRNRQVEAMASLLHKEMGIKMDLELKREVRQQRSNMMSPGGKGLQMYDQSPGHPYPPAPIHESNGHYPTGLDQHLGGDQEQLAQQAQGVGMVTVGAKYHAQGNCKPCFYAYSKAGCGFGRSCVFCHLDHARRKKERPPKIVRQECKNIAKEVFQTAVVHGGGVEADSEDLLRQRQELLNAGSVTGKYASSVLRALYRQNPGKSEDSSQEGGWSV</sequence>
<reference evidence="3" key="1">
    <citation type="submission" date="2021-02" db="EMBL/GenBank/DDBJ databases">
        <authorList>
            <person name="Dougan E. K."/>
            <person name="Rhodes N."/>
            <person name="Thang M."/>
            <person name="Chan C."/>
        </authorList>
    </citation>
    <scope>NUCLEOTIDE SEQUENCE</scope>
</reference>
<evidence type="ECO:0000256" key="1">
    <source>
        <dbReference type="SAM" id="Coils"/>
    </source>
</evidence>
<evidence type="ECO:0000313" key="4">
    <source>
        <dbReference type="Proteomes" id="UP000626109"/>
    </source>
</evidence>
<evidence type="ECO:0000313" key="3">
    <source>
        <dbReference type="EMBL" id="CAE8644696.1"/>
    </source>
</evidence>
<accession>A0A813I1F6</accession>
<feature type="region of interest" description="Disordered" evidence="2">
    <location>
        <begin position="164"/>
        <end position="183"/>
    </location>
</feature>
<evidence type="ECO:0000256" key="2">
    <source>
        <dbReference type="SAM" id="MobiDB-lite"/>
    </source>
</evidence>
<gene>
    <name evidence="3" type="ORF">PGLA2088_LOCUS3274</name>
</gene>
<evidence type="ECO:0008006" key="5">
    <source>
        <dbReference type="Google" id="ProtNLM"/>
    </source>
</evidence>
<dbReference type="AlphaFoldDB" id="A0A813I1F6"/>
<feature type="coiled-coil region" evidence="1">
    <location>
        <begin position="72"/>
        <end position="99"/>
    </location>
</feature>
<organism evidence="3 4">
    <name type="scientific">Polarella glacialis</name>
    <name type="common">Dinoflagellate</name>
    <dbReference type="NCBI Taxonomy" id="89957"/>
    <lineage>
        <taxon>Eukaryota</taxon>
        <taxon>Sar</taxon>
        <taxon>Alveolata</taxon>
        <taxon>Dinophyceae</taxon>
        <taxon>Suessiales</taxon>
        <taxon>Suessiaceae</taxon>
        <taxon>Polarella</taxon>
    </lineage>
</organism>
<feature type="region of interest" description="Disordered" evidence="2">
    <location>
        <begin position="36"/>
        <end position="61"/>
    </location>
</feature>
<keyword evidence="1" id="KW-0175">Coiled coil</keyword>
<protein>
    <recommendedName>
        <fullName evidence="5">C3H1-type domain-containing protein</fullName>
    </recommendedName>
</protein>
<dbReference type="EMBL" id="CAJNNW010002834">
    <property type="protein sequence ID" value="CAE8644696.1"/>
    <property type="molecule type" value="Genomic_DNA"/>
</dbReference>
<comment type="caution">
    <text evidence="3">The sequence shown here is derived from an EMBL/GenBank/DDBJ whole genome shotgun (WGS) entry which is preliminary data.</text>
</comment>
<dbReference type="Proteomes" id="UP000626109">
    <property type="component" value="Unassembled WGS sequence"/>
</dbReference>
<name>A0A813I1F6_POLGL</name>